<dbReference type="Proteomes" id="UP000651728">
    <property type="component" value="Unassembled WGS sequence"/>
</dbReference>
<dbReference type="PANTHER" id="PTHR30302">
    <property type="entry name" value="HYDROGENASE 1 MATURATION PROTEASE"/>
    <property type="match status" value="1"/>
</dbReference>
<evidence type="ECO:0000313" key="5">
    <source>
        <dbReference type="EMBL" id="GIH35409.1"/>
    </source>
</evidence>
<dbReference type="InterPro" id="IPR023430">
    <property type="entry name" value="Pept_HybD-like_dom_sf"/>
</dbReference>
<name>A0ABQ4FKR5_9ACTN</name>
<dbReference type="Pfam" id="PF01750">
    <property type="entry name" value="HycI"/>
    <property type="match status" value="1"/>
</dbReference>
<gene>
    <name evidence="5" type="ORF">Mam01_55730</name>
</gene>
<dbReference type="GO" id="GO:0006508">
    <property type="term" value="P:proteolysis"/>
    <property type="evidence" value="ECO:0007669"/>
    <property type="project" value="UniProtKB-KW"/>
</dbReference>
<dbReference type="SUPFAM" id="SSF53163">
    <property type="entry name" value="HybD-like"/>
    <property type="match status" value="1"/>
</dbReference>
<comment type="similarity">
    <text evidence="1">Belongs to the peptidase A31 family.</text>
</comment>
<reference evidence="5 6" key="1">
    <citation type="submission" date="2021-01" db="EMBL/GenBank/DDBJ databases">
        <title>Whole genome shotgun sequence of Microbispora amethystogenes NBRC 101907.</title>
        <authorList>
            <person name="Komaki H."/>
            <person name="Tamura T."/>
        </authorList>
    </citation>
    <scope>NUCLEOTIDE SEQUENCE [LARGE SCALE GENOMIC DNA]</scope>
    <source>
        <strain evidence="5 6">NBRC 101907</strain>
    </source>
</reference>
<dbReference type="PANTHER" id="PTHR30302:SF1">
    <property type="entry name" value="HYDROGENASE 2 MATURATION PROTEASE"/>
    <property type="match status" value="1"/>
</dbReference>
<dbReference type="GO" id="GO:0008233">
    <property type="term" value="F:peptidase activity"/>
    <property type="evidence" value="ECO:0007669"/>
    <property type="project" value="UniProtKB-KW"/>
</dbReference>
<protein>
    <submittedName>
        <fullName evidence="5">Hydrogenase maturation protease</fullName>
    </submittedName>
</protein>
<sequence>MSTEDTVVVGLGSDLRGDDAAGLAVARLLGDAPPPGVAVEACGDAAALVEAWSGAALAIVVDAVRTGAAPGTVHHRLPDLPASLPAAGWHGGTHSLGLVDAVDLGRALGRLPGELVVVGIEGGDFTPGAPMTPPVLAAVRRTARELRERLSRERRAGRRR</sequence>
<evidence type="ECO:0000313" key="6">
    <source>
        <dbReference type="Proteomes" id="UP000651728"/>
    </source>
</evidence>
<evidence type="ECO:0000256" key="4">
    <source>
        <dbReference type="ARBA" id="ARBA00022801"/>
    </source>
</evidence>
<dbReference type="RefSeq" id="WP_204288089.1">
    <property type="nucleotide sequence ID" value="NZ_BAABEJ010000002.1"/>
</dbReference>
<accession>A0ABQ4FKR5</accession>
<dbReference type="Gene3D" id="3.40.50.1450">
    <property type="entry name" value="HybD-like"/>
    <property type="match status" value="1"/>
</dbReference>
<comment type="caution">
    <text evidence="5">The sequence shown here is derived from an EMBL/GenBank/DDBJ whole genome shotgun (WGS) entry which is preliminary data.</text>
</comment>
<organism evidence="5 6">
    <name type="scientific">Microbispora amethystogenes</name>
    <dbReference type="NCBI Taxonomy" id="1427754"/>
    <lineage>
        <taxon>Bacteria</taxon>
        <taxon>Bacillati</taxon>
        <taxon>Actinomycetota</taxon>
        <taxon>Actinomycetes</taxon>
        <taxon>Streptosporangiales</taxon>
        <taxon>Streptosporangiaceae</taxon>
        <taxon>Microbispora</taxon>
    </lineage>
</organism>
<dbReference type="InterPro" id="IPR000671">
    <property type="entry name" value="Peptidase_A31"/>
</dbReference>
<dbReference type="EMBL" id="BOOB01000045">
    <property type="protein sequence ID" value="GIH35409.1"/>
    <property type="molecule type" value="Genomic_DNA"/>
</dbReference>
<evidence type="ECO:0000256" key="3">
    <source>
        <dbReference type="ARBA" id="ARBA00022750"/>
    </source>
</evidence>
<evidence type="ECO:0000256" key="1">
    <source>
        <dbReference type="ARBA" id="ARBA00006814"/>
    </source>
</evidence>
<keyword evidence="2 5" id="KW-0645">Protease</keyword>
<keyword evidence="3" id="KW-0064">Aspartyl protease</keyword>
<keyword evidence="4" id="KW-0378">Hydrolase</keyword>
<dbReference type="NCBIfam" id="TIGR00072">
    <property type="entry name" value="hydrog_prot"/>
    <property type="match status" value="1"/>
</dbReference>
<proteinExistence type="inferred from homology"/>
<evidence type="ECO:0000256" key="2">
    <source>
        <dbReference type="ARBA" id="ARBA00022670"/>
    </source>
</evidence>
<keyword evidence="6" id="KW-1185">Reference proteome</keyword>
<dbReference type="CDD" id="cd00518">
    <property type="entry name" value="H2MP"/>
    <property type="match status" value="1"/>
</dbReference>